<evidence type="ECO:0000313" key="3">
    <source>
        <dbReference type="Proteomes" id="UP000008457"/>
    </source>
</evidence>
<dbReference type="HOGENOM" id="CLU_2807337_0_0_9"/>
<keyword evidence="1" id="KW-0812">Transmembrane</keyword>
<protein>
    <submittedName>
        <fullName evidence="2">Uncharacterized protein</fullName>
    </submittedName>
</protein>
<feature type="transmembrane region" description="Helical" evidence="1">
    <location>
        <begin position="21"/>
        <end position="41"/>
    </location>
</feature>
<gene>
    <name evidence="2" type="ordered locus">Mahau_2403</name>
</gene>
<reference evidence="3" key="1">
    <citation type="submission" date="2010-11" db="EMBL/GenBank/DDBJ databases">
        <title>The complete genome of Mahella australiensis DSM 15567.</title>
        <authorList>
            <consortium name="US DOE Joint Genome Institute (JGI-PGF)"/>
            <person name="Lucas S."/>
            <person name="Copeland A."/>
            <person name="Lapidus A."/>
            <person name="Bruce D."/>
            <person name="Goodwin L."/>
            <person name="Pitluck S."/>
            <person name="Kyrpides N."/>
            <person name="Mavromatis K."/>
            <person name="Pagani I."/>
            <person name="Ivanova N."/>
            <person name="Teshima H."/>
            <person name="Brettin T."/>
            <person name="Detter J.C."/>
            <person name="Han C."/>
            <person name="Tapia R."/>
            <person name="Land M."/>
            <person name="Hauser L."/>
            <person name="Markowitz V."/>
            <person name="Cheng J.-F."/>
            <person name="Hugenholtz P."/>
            <person name="Woyke T."/>
            <person name="Wu D."/>
            <person name="Spring S."/>
            <person name="Pukall R."/>
            <person name="Steenblock K."/>
            <person name="Schneider S."/>
            <person name="Klenk H.-P."/>
            <person name="Eisen J.A."/>
        </authorList>
    </citation>
    <scope>NUCLEOTIDE SEQUENCE [LARGE SCALE GENOMIC DNA]</scope>
    <source>
        <strain evidence="3">DSM 15567 / CIP 107919 / 50-1 BON</strain>
    </source>
</reference>
<keyword evidence="1" id="KW-1133">Transmembrane helix</keyword>
<evidence type="ECO:0000256" key="1">
    <source>
        <dbReference type="SAM" id="Phobius"/>
    </source>
</evidence>
<dbReference type="RefSeq" id="WP_013781993.1">
    <property type="nucleotide sequence ID" value="NC_015520.1"/>
</dbReference>
<proteinExistence type="predicted"/>
<dbReference type="KEGG" id="mas:Mahau_2403"/>
<keyword evidence="3" id="KW-1185">Reference proteome</keyword>
<reference evidence="2 3" key="2">
    <citation type="journal article" date="2011" name="Stand. Genomic Sci.">
        <title>Complete genome sequence of Mahella australiensis type strain (50-1 BON).</title>
        <authorList>
            <person name="Sikorski J."/>
            <person name="Teshima H."/>
            <person name="Nolan M."/>
            <person name="Lucas S."/>
            <person name="Hammon N."/>
            <person name="Deshpande S."/>
            <person name="Cheng J.F."/>
            <person name="Pitluck S."/>
            <person name="Liolios K."/>
            <person name="Pagani I."/>
            <person name="Ivanova N."/>
            <person name="Huntemann M."/>
            <person name="Mavromatis K."/>
            <person name="Ovchinikova G."/>
            <person name="Pati A."/>
            <person name="Tapia R."/>
            <person name="Han C."/>
            <person name="Goodwin L."/>
            <person name="Chen A."/>
            <person name="Palaniappan K."/>
            <person name="Land M."/>
            <person name="Hauser L."/>
            <person name="Ngatchou-Djao O.D."/>
            <person name="Rohde M."/>
            <person name="Pukall R."/>
            <person name="Spring S."/>
            <person name="Abt B."/>
            <person name="Goker M."/>
            <person name="Detter J.C."/>
            <person name="Woyke T."/>
            <person name="Bristow J."/>
            <person name="Markowitz V."/>
            <person name="Hugenholtz P."/>
            <person name="Eisen J.A."/>
            <person name="Kyrpides N.C."/>
            <person name="Klenk H.P."/>
            <person name="Lapidus A."/>
        </authorList>
    </citation>
    <scope>NUCLEOTIDE SEQUENCE [LARGE SCALE GENOMIC DNA]</scope>
    <source>
        <strain evidence="3">DSM 15567 / CIP 107919 / 50-1 BON</strain>
    </source>
</reference>
<dbReference type="AlphaFoldDB" id="F3ZWU5"/>
<organism evidence="2 3">
    <name type="scientific">Mahella australiensis (strain DSM 15567 / CIP 107919 / 50-1 BON)</name>
    <dbReference type="NCBI Taxonomy" id="697281"/>
    <lineage>
        <taxon>Bacteria</taxon>
        <taxon>Bacillati</taxon>
        <taxon>Bacillota</taxon>
        <taxon>Clostridia</taxon>
        <taxon>Thermoanaerobacterales</taxon>
        <taxon>Thermoanaerobacterales Family IV. Incertae Sedis</taxon>
        <taxon>Mahella</taxon>
    </lineage>
</organism>
<name>F3ZWU5_MAHA5</name>
<accession>F3ZWU5</accession>
<dbReference type="Proteomes" id="UP000008457">
    <property type="component" value="Chromosome"/>
</dbReference>
<keyword evidence="1" id="KW-0472">Membrane</keyword>
<dbReference type="STRING" id="697281.Mahau_2403"/>
<dbReference type="EMBL" id="CP002360">
    <property type="protein sequence ID" value="AEE97567.1"/>
    <property type="molecule type" value="Genomic_DNA"/>
</dbReference>
<sequence>MMKIYIAVSNKAKELISNRKAADMFEWIAIIALVVGAVLFITPTTRTQISSLFSNVFSNLSKISVGD</sequence>
<evidence type="ECO:0000313" key="2">
    <source>
        <dbReference type="EMBL" id="AEE97567.1"/>
    </source>
</evidence>